<sequence>MLINLDDFRRKKQNKANAIQLTNVPVFNRILVENNKLIGELIGSKEKVIIEHLEQKTNKRTF</sequence>
<proteinExistence type="predicted"/>
<dbReference type="RefSeq" id="WP_087099680.1">
    <property type="nucleotide sequence ID" value="NZ_CP066183.1"/>
</dbReference>
<name>A0AAX2CNN8_9BACI</name>
<dbReference type="EMBL" id="FMIK01000065">
    <property type="protein sequence ID" value="SCM08034.1"/>
    <property type="molecule type" value="Genomic_DNA"/>
</dbReference>
<dbReference type="Proteomes" id="UP000242164">
    <property type="component" value="Unassembled WGS sequence"/>
</dbReference>
<organism evidence="1 2">
    <name type="scientific">Bacillus cytotoxicus</name>
    <dbReference type="NCBI Taxonomy" id="580165"/>
    <lineage>
        <taxon>Bacteria</taxon>
        <taxon>Bacillati</taxon>
        <taxon>Bacillota</taxon>
        <taxon>Bacilli</taxon>
        <taxon>Bacillales</taxon>
        <taxon>Bacillaceae</taxon>
        <taxon>Bacillus</taxon>
        <taxon>Bacillus cereus group</taxon>
    </lineage>
</organism>
<gene>
    <name evidence="1" type="ORF">BCB44BAC_04519</name>
</gene>
<comment type="caution">
    <text evidence="1">The sequence shown here is derived from an EMBL/GenBank/DDBJ whole genome shotgun (WGS) entry which is preliminary data.</text>
</comment>
<evidence type="ECO:0000313" key="2">
    <source>
        <dbReference type="Proteomes" id="UP000242164"/>
    </source>
</evidence>
<protein>
    <submittedName>
        <fullName evidence="1">Uncharacterized protein</fullName>
    </submittedName>
</protein>
<accession>A0AAX2CNN8</accession>
<reference evidence="1 2" key="1">
    <citation type="submission" date="2016-08" db="EMBL/GenBank/DDBJ databases">
        <authorList>
            <person name="Loux V."/>
            <person name="Rue O."/>
        </authorList>
    </citation>
    <scope>NUCLEOTIDE SEQUENCE [LARGE SCALE GENOMIC DNA]</scope>
    <source>
        <strain evidence="1 2">AFSSA_08CEB44bac</strain>
    </source>
</reference>
<evidence type="ECO:0000313" key="1">
    <source>
        <dbReference type="EMBL" id="SCM08034.1"/>
    </source>
</evidence>
<dbReference type="AlphaFoldDB" id="A0AAX2CNN8"/>